<dbReference type="InterPro" id="IPR002563">
    <property type="entry name" value="Flavin_Rdtase-like_dom"/>
</dbReference>
<protein>
    <submittedName>
        <fullName evidence="3">Flavin-Reduct domain-containing protein</fullName>
    </submittedName>
</protein>
<name>A0A8H6RY39_MYCCL</name>
<sequence>MPGTDHQTRFHGATLSSFTSIAMDPFPLISFALRIPSRMATALNGASSNAPADMVVNLLSAKQALVAERFSRADLHPHPFDETDHSLSIDDLPIIRGSLGALSCKLVSRGLPLHDMQLLGAGRFDLPPTEDVDASHVVSQLFIARVTRVEDLGEELGEEQQQQLPLLYYRRQYTTTH</sequence>
<proteinExistence type="predicted"/>
<dbReference type="Proteomes" id="UP000613580">
    <property type="component" value="Unassembled WGS sequence"/>
</dbReference>
<dbReference type="EMBL" id="JACAZE010000030">
    <property type="protein sequence ID" value="KAF7289071.1"/>
    <property type="molecule type" value="Genomic_DNA"/>
</dbReference>
<reference evidence="3" key="1">
    <citation type="submission" date="2020-05" db="EMBL/GenBank/DDBJ databases">
        <title>Mycena genomes resolve the evolution of fungal bioluminescence.</title>
        <authorList>
            <person name="Tsai I.J."/>
        </authorList>
    </citation>
    <scope>NUCLEOTIDE SEQUENCE</scope>
    <source>
        <strain evidence="3">110903Hualien_Pintung</strain>
    </source>
</reference>
<evidence type="ECO:0000313" key="4">
    <source>
        <dbReference type="Proteomes" id="UP000613580"/>
    </source>
</evidence>
<keyword evidence="1" id="KW-0560">Oxidoreductase</keyword>
<evidence type="ECO:0000259" key="2">
    <source>
        <dbReference type="SMART" id="SM00903"/>
    </source>
</evidence>
<feature type="domain" description="Flavin reductase like" evidence="2">
    <location>
        <begin position="1"/>
        <end position="175"/>
    </location>
</feature>
<gene>
    <name evidence="3" type="ORF">HMN09_01355300</name>
</gene>
<dbReference type="PANTHER" id="PTHR30466:SF1">
    <property type="entry name" value="FMN REDUCTASE (NADH) RUTF"/>
    <property type="match status" value="1"/>
</dbReference>
<dbReference type="SUPFAM" id="SSF50475">
    <property type="entry name" value="FMN-binding split barrel"/>
    <property type="match status" value="1"/>
</dbReference>
<dbReference type="OrthoDB" id="2015405at2759"/>
<evidence type="ECO:0000313" key="3">
    <source>
        <dbReference type="EMBL" id="KAF7289071.1"/>
    </source>
</evidence>
<dbReference type="Gene3D" id="2.30.110.10">
    <property type="entry name" value="Electron Transport, Fmn-binding Protein, Chain A"/>
    <property type="match status" value="1"/>
</dbReference>
<evidence type="ECO:0000256" key="1">
    <source>
        <dbReference type="ARBA" id="ARBA00023002"/>
    </source>
</evidence>
<keyword evidence="4" id="KW-1185">Reference proteome</keyword>
<comment type="caution">
    <text evidence="3">The sequence shown here is derived from an EMBL/GenBank/DDBJ whole genome shotgun (WGS) entry which is preliminary data.</text>
</comment>
<dbReference type="InterPro" id="IPR050268">
    <property type="entry name" value="NADH-dep_flavin_reductase"/>
</dbReference>
<accession>A0A8H6RY39</accession>
<dbReference type="GO" id="GO:0010181">
    <property type="term" value="F:FMN binding"/>
    <property type="evidence" value="ECO:0007669"/>
    <property type="project" value="InterPro"/>
</dbReference>
<dbReference type="Pfam" id="PF01613">
    <property type="entry name" value="Flavin_Reduct"/>
    <property type="match status" value="1"/>
</dbReference>
<organism evidence="3 4">
    <name type="scientific">Mycena chlorophos</name>
    <name type="common">Agaric fungus</name>
    <name type="synonym">Agaricus chlorophos</name>
    <dbReference type="NCBI Taxonomy" id="658473"/>
    <lineage>
        <taxon>Eukaryota</taxon>
        <taxon>Fungi</taxon>
        <taxon>Dikarya</taxon>
        <taxon>Basidiomycota</taxon>
        <taxon>Agaricomycotina</taxon>
        <taxon>Agaricomycetes</taxon>
        <taxon>Agaricomycetidae</taxon>
        <taxon>Agaricales</taxon>
        <taxon>Marasmiineae</taxon>
        <taxon>Mycenaceae</taxon>
        <taxon>Mycena</taxon>
    </lineage>
</organism>
<dbReference type="AlphaFoldDB" id="A0A8H6RY39"/>
<dbReference type="PANTHER" id="PTHR30466">
    <property type="entry name" value="FLAVIN REDUCTASE"/>
    <property type="match status" value="1"/>
</dbReference>
<dbReference type="InterPro" id="IPR012349">
    <property type="entry name" value="Split_barrel_FMN-bd"/>
</dbReference>
<dbReference type="GO" id="GO:0042602">
    <property type="term" value="F:riboflavin reductase (NADPH) activity"/>
    <property type="evidence" value="ECO:0007669"/>
    <property type="project" value="TreeGrafter"/>
</dbReference>
<dbReference type="SMART" id="SM00903">
    <property type="entry name" value="Flavin_Reduct"/>
    <property type="match status" value="1"/>
</dbReference>